<dbReference type="Pfam" id="PF00933">
    <property type="entry name" value="Glyco_hydro_3"/>
    <property type="match status" value="1"/>
</dbReference>
<keyword evidence="6" id="KW-1185">Reference proteome</keyword>
<dbReference type="InterPro" id="IPR050288">
    <property type="entry name" value="Cellulose_deg_GH3"/>
</dbReference>
<dbReference type="InterPro" id="IPR017853">
    <property type="entry name" value="GH"/>
</dbReference>
<dbReference type="EC" id="3.2.1.21" evidence="5"/>
<comment type="caution">
    <text evidence="5">The sequence shown here is derived from an EMBL/GenBank/DDBJ whole genome shotgun (WGS) entry which is preliminary data.</text>
</comment>
<evidence type="ECO:0000313" key="5">
    <source>
        <dbReference type="EMBL" id="MBB4739468.1"/>
    </source>
</evidence>
<dbReference type="Gene3D" id="3.40.50.1700">
    <property type="entry name" value="Glycoside hydrolase family 3 C-terminal domain"/>
    <property type="match status" value="1"/>
</dbReference>
<feature type="domain" description="PA14" evidence="4">
    <location>
        <begin position="424"/>
        <end position="572"/>
    </location>
</feature>
<dbReference type="PANTHER" id="PTHR42715">
    <property type="entry name" value="BETA-GLUCOSIDASE"/>
    <property type="match status" value="1"/>
</dbReference>
<accession>A0A7W7GW65</accession>
<feature type="region of interest" description="Disordered" evidence="3">
    <location>
        <begin position="285"/>
        <end position="341"/>
    </location>
</feature>
<dbReference type="SUPFAM" id="SSF52279">
    <property type="entry name" value="Beta-D-glucan exohydrolase, C-terminal domain"/>
    <property type="match status" value="1"/>
</dbReference>
<protein>
    <submittedName>
        <fullName evidence="5">Beta-glucosidase</fullName>
        <ecNumber evidence="5">3.2.1.21</ecNumber>
    </submittedName>
</protein>
<dbReference type="PRINTS" id="PR00133">
    <property type="entry name" value="GLHYDRLASE3"/>
</dbReference>
<reference evidence="5 6" key="1">
    <citation type="submission" date="2020-08" db="EMBL/GenBank/DDBJ databases">
        <title>Sequencing the genomes of 1000 actinobacteria strains.</title>
        <authorList>
            <person name="Klenk H.-P."/>
        </authorList>
    </citation>
    <scope>NUCLEOTIDE SEQUENCE [LARGE SCALE GENOMIC DNA]</scope>
    <source>
        <strain evidence="5 6">DSM 45809</strain>
    </source>
</reference>
<dbReference type="InterPro" id="IPR037524">
    <property type="entry name" value="PA14/GLEYA"/>
</dbReference>
<dbReference type="Gene3D" id="2.60.120.260">
    <property type="entry name" value="Galactose-binding domain-like"/>
    <property type="match status" value="1"/>
</dbReference>
<sequence length="829" mass="87421">MTDIDHLLDRLSLDEKVSLLTGQDFWSLPAIPRIGLRSLVMSDGPIGVRGTGWAPEDPSVALPSPTALAASWDPDLAAEAGRLLGQEARRKGVHLLLGPTVNLHRTPLNGRHFECYSEDPLLTGEIAAGFVRGVQEHRVGTTVKHLVGNDSETDRMTVDVRIPERALRELYLAPFERVAEAGGWGVMSAYNGVNGASMAQNGRIQDEILKREWDFDGVVVSDWRAARDTVGAALGGLDIAMPAMDNPWGARLAEAVRSGSVPLEVIDDKVRRVLRLAARVGVLDTSEGDPVPASATSSASPATRTGRASSATLAPGTAPAGTQPHGTAPAGTPAGPAPLDGDAVAQRVATRSFVLTRNDGLLPLDPEISRSIAVIGALAQDARVLGGGSAQVAPPHVISPLDGIRQAFPDVSYAIGADPRPFLPAAQGPGWSPFRIDLGAYRFEVPTAAVRWLGDPPGGLAVADIGFLELTTTYTPDTGGEHVFAVSGFGAFELTVGDHKLYQGSLHPPGTGRADLLLHPREQRFTVTLPAGSPVPVTLRQSFEPGMGHSVGTTLGHRPPGPDEDGLIAEAVALAARSDVAVVVVGTTEQVESEGFDRTSLALPGRQDELVSRVAAANPRTVVVVNAGAPVLLPWADEVAAVLLTWFPGQEAGAALAAVLSGAEEPGGRLPTTWPRRAEDCPVLAVTPQDGILSYDEGIFIGYRGWTERPRYAFGSGLGYTTWSYAELVASPEAATVTLTNTGDRTGREVVQLYLSSSAPAPAERPRQWLAGFASVEAAPGETVTVRVPLPERAFQIWSDGWRTVPGRYTLTAAHALDDPRLTTDLDVP</sequence>
<dbReference type="RefSeq" id="WP_185040000.1">
    <property type="nucleotide sequence ID" value="NZ_BAABFG010000005.1"/>
</dbReference>
<keyword evidence="5" id="KW-0326">Glycosidase</keyword>
<gene>
    <name evidence="5" type="ORF">BJY16_002927</name>
</gene>
<evidence type="ECO:0000256" key="1">
    <source>
        <dbReference type="ARBA" id="ARBA00005336"/>
    </source>
</evidence>
<comment type="similarity">
    <text evidence="1">Belongs to the glycosyl hydrolase 3 family.</text>
</comment>
<dbReference type="SUPFAM" id="SSF51445">
    <property type="entry name" value="(Trans)glycosidases"/>
    <property type="match status" value="1"/>
</dbReference>
<dbReference type="Proteomes" id="UP000546162">
    <property type="component" value="Unassembled WGS sequence"/>
</dbReference>
<keyword evidence="2 5" id="KW-0378">Hydrolase</keyword>
<dbReference type="Pfam" id="PF14310">
    <property type="entry name" value="Fn3-like"/>
    <property type="match status" value="1"/>
</dbReference>
<dbReference type="GO" id="GO:0008422">
    <property type="term" value="F:beta-glucosidase activity"/>
    <property type="evidence" value="ECO:0007669"/>
    <property type="project" value="UniProtKB-EC"/>
</dbReference>
<feature type="compositionally biased region" description="Low complexity" evidence="3">
    <location>
        <begin position="292"/>
        <end position="338"/>
    </location>
</feature>
<dbReference type="InterPro" id="IPR036962">
    <property type="entry name" value="Glyco_hydro_3_N_sf"/>
</dbReference>
<evidence type="ECO:0000256" key="2">
    <source>
        <dbReference type="ARBA" id="ARBA00022801"/>
    </source>
</evidence>
<evidence type="ECO:0000256" key="3">
    <source>
        <dbReference type="SAM" id="MobiDB-lite"/>
    </source>
</evidence>
<dbReference type="SMART" id="SM01217">
    <property type="entry name" value="Fn3_like"/>
    <property type="match status" value="1"/>
</dbReference>
<dbReference type="InterPro" id="IPR026891">
    <property type="entry name" value="Fn3-like"/>
</dbReference>
<evidence type="ECO:0000313" key="6">
    <source>
        <dbReference type="Proteomes" id="UP000546162"/>
    </source>
</evidence>
<dbReference type="InterPro" id="IPR036881">
    <property type="entry name" value="Glyco_hydro_3_C_sf"/>
</dbReference>
<name>A0A7W7GW65_9ACTN</name>
<proteinExistence type="inferred from homology"/>
<dbReference type="Gene3D" id="2.60.40.10">
    <property type="entry name" value="Immunoglobulins"/>
    <property type="match status" value="1"/>
</dbReference>
<dbReference type="PANTHER" id="PTHR42715:SF10">
    <property type="entry name" value="BETA-GLUCOSIDASE"/>
    <property type="match status" value="1"/>
</dbReference>
<dbReference type="AlphaFoldDB" id="A0A7W7GW65"/>
<organism evidence="5 6">
    <name type="scientific">Actinoplanes octamycinicus</name>
    <dbReference type="NCBI Taxonomy" id="135948"/>
    <lineage>
        <taxon>Bacteria</taxon>
        <taxon>Bacillati</taxon>
        <taxon>Actinomycetota</taxon>
        <taxon>Actinomycetes</taxon>
        <taxon>Micromonosporales</taxon>
        <taxon>Micromonosporaceae</taxon>
        <taxon>Actinoplanes</taxon>
    </lineage>
</organism>
<dbReference type="PROSITE" id="PS51820">
    <property type="entry name" value="PA14"/>
    <property type="match status" value="1"/>
</dbReference>
<dbReference type="Pfam" id="PF01915">
    <property type="entry name" value="Glyco_hydro_3_C"/>
    <property type="match status" value="1"/>
</dbReference>
<evidence type="ECO:0000259" key="4">
    <source>
        <dbReference type="PROSITE" id="PS51820"/>
    </source>
</evidence>
<dbReference type="Gene3D" id="3.20.20.300">
    <property type="entry name" value="Glycoside hydrolase, family 3, N-terminal domain"/>
    <property type="match status" value="1"/>
</dbReference>
<dbReference type="InterPro" id="IPR002772">
    <property type="entry name" value="Glyco_hydro_3_C"/>
</dbReference>
<dbReference type="GO" id="GO:0005975">
    <property type="term" value="P:carbohydrate metabolic process"/>
    <property type="evidence" value="ECO:0007669"/>
    <property type="project" value="InterPro"/>
</dbReference>
<dbReference type="InterPro" id="IPR013783">
    <property type="entry name" value="Ig-like_fold"/>
</dbReference>
<dbReference type="InterPro" id="IPR001764">
    <property type="entry name" value="Glyco_hydro_3_N"/>
</dbReference>
<dbReference type="EMBL" id="JACHNB010000001">
    <property type="protein sequence ID" value="MBB4739468.1"/>
    <property type="molecule type" value="Genomic_DNA"/>
</dbReference>